<feature type="compositionally biased region" description="Low complexity" evidence="1">
    <location>
        <begin position="683"/>
        <end position="694"/>
    </location>
</feature>
<feature type="compositionally biased region" description="Basic and acidic residues" evidence="1">
    <location>
        <begin position="695"/>
        <end position="707"/>
    </location>
</feature>
<accession>A0ABN9TYT3</accession>
<feature type="region of interest" description="Disordered" evidence="1">
    <location>
        <begin position="640"/>
        <end position="723"/>
    </location>
</feature>
<feature type="non-terminal residue" evidence="2">
    <location>
        <position position="954"/>
    </location>
</feature>
<keyword evidence="3" id="KW-1185">Reference proteome</keyword>
<gene>
    <name evidence="2" type="ORF">PCOR1329_LOCUS43664</name>
</gene>
<evidence type="ECO:0000313" key="3">
    <source>
        <dbReference type="Proteomes" id="UP001189429"/>
    </source>
</evidence>
<name>A0ABN9TYT3_9DINO</name>
<evidence type="ECO:0000313" key="2">
    <source>
        <dbReference type="EMBL" id="CAK0851524.1"/>
    </source>
</evidence>
<sequence length="954" mass="104547">MITSDIAQLKKTLADKELRRGLGLVTSLDGPLNKLGKLYKKVVDISRIRDKDSESDEAPAKKVGQRALASPNLTFKAALIYIKGDWSEHAKSLGLAPWSSTYAPCQFCTLCKFELHSQYSTMRDDMQWQLRTPDDYYEARKKSEIHIPLKTPEDRRNLLNVLRWRKPSKSDPITGRVVVADARICNVEVLAGDRVEPSRALVDTAALDAAPLPLVVTLWRTKRHGKKSLDCVSHRCPIFDKTLGTSPAGNLAVDELHCLYFGPIMRYVSCVLWRVALSNHWRFAGDTDQVVELAVRQLSGELMSWQDAHDVPFNNRLHSLTPKMLGKRHGFTIQDPWVKIISGQGGLEMPFNEMPFKVGILYALYVLGSVVASGAAHFSPPCSSFLWVSRGHTRRTETRPLGSYSRDDVRMANFLADLTVVTWMGAWGGDTMKPDAFYTNFGPHQISCIRKTFQEARENLGGAKRRKSLVVLVDSEDGVNFHGTFSGRCMRGDAETSSREIARGVPRHGGLVAGPLVAVLAVPQDLQRAAPPPPPPSAAAVAPRVETHSVGLQTDFEESEGATADEPPESPSNKSRFQDDEHALKYYARLFAGSVRKESILSSQIQELQQLEQEGHIPSGGSSSPNSRSSIKHALTTPLLEGFLEETIPEDSERRPSSGDPHRRSSGAPAQAAAAAGPPPQGADPAAASSPSSGRSERPGPERRPSMRDSQAMKQAKDVSSRMRNVVAKLQGLAEGNSAMRQLETEHRAAIAALEEEDRRRQQHLHRAEASTHALIAELRAAGATELDLREKLQRSSEGARLLEEELRQLTAALAEARQGPPQVAAPPARHERRGSQDASVQASVQVPEEAPEEVRWPSRRRGLVDRAAQTNPERAASRQATPFAALMARSASPDADRSSLEGDVEAVEAYLAGSGTEVYPFWEKHVEQLRALLQQEPGGRAPAAGNVCAPSMP</sequence>
<feature type="compositionally biased region" description="Basic and acidic residues" evidence="1">
    <location>
        <begin position="651"/>
        <end position="663"/>
    </location>
</feature>
<dbReference type="EMBL" id="CAUYUJ010015248">
    <property type="protein sequence ID" value="CAK0851524.1"/>
    <property type="molecule type" value="Genomic_DNA"/>
</dbReference>
<organism evidence="2 3">
    <name type="scientific">Prorocentrum cordatum</name>
    <dbReference type="NCBI Taxonomy" id="2364126"/>
    <lineage>
        <taxon>Eukaryota</taxon>
        <taxon>Sar</taxon>
        <taxon>Alveolata</taxon>
        <taxon>Dinophyceae</taxon>
        <taxon>Prorocentrales</taxon>
        <taxon>Prorocentraceae</taxon>
        <taxon>Prorocentrum</taxon>
    </lineage>
</organism>
<reference evidence="2" key="1">
    <citation type="submission" date="2023-10" db="EMBL/GenBank/DDBJ databases">
        <authorList>
            <person name="Chen Y."/>
            <person name="Shah S."/>
            <person name="Dougan E. K."/>
            <person name="Thang M."/>
            <person name="Chan C."/>
        </authorList>
    </citation>
    <scope>NUCLEOTIDE SEQUENCE [LARGE SCALE GENOMIC DNA]</scope>
</reference>
<feature type="region of interest" description="Disordered" evidence="1">
    <location>
        <begin position="556"/>
        <end position="579"/>
    </location>
</feature>
<feature type="compositionally biased region" description="Low complexity" evidence="1">
    <location>
        <begin position="666"/>
        <end position="676"/>
    </location>
</feature>
<comment type="caution">
    <text evidence="2">The sequence shown here is derived from an EMBL/GenBank/DDBJ whole genome shotgun (WGS) entry which is preliminary data.</text>
</comment>
<feature type="region of interest" description="Disordered" evidence="1">
    <location>
        <begin position="817"/>
        <end position="880"/>
    </location>
</feature>
<dbReference type="Proteomes" id="UP001189429">
    <property type="component" value="Unassembled WGS sequence"/>
</dbReference>
<proteinExistence type="predicted"/>
<protein>
    <submittedName>
        <fullName evidence="2">Uncharacterized protein</fullName>
    </submittedName>
</protein>
<evidence type="ECO:0000256" key="1">
    <source>
        <dbReference type="SAM" id="MobiDB-lite"/>
    </source>
</evidence>